<dbReference type="EMBL" id="CP165727">
    <property type="protein sequence ID" value="XDV66304.1"/>
    <property type="molecule type" value="Genomic_DNA"/>
</dbReference>
<sequence>MAYPTFYAGQRLTASLMASTLPLTVIKAADESITSSTTIQDDNHLTLAVAANATYLLEGTLFYDGAFNAGHLKATFSLPAGATIFWAINAPATGGTAAYASDANTTGNLVAGTYGTGGAKTTASILGTVTTAGTAGNLLLRWAQNASNATATTIYAKSWLRLLRTA</sequence>
<organism evidence="1">
    <name type="scientific">Streptomyces sp. R33</name>
    <dbReference type="NCBI Taxonomy" id="3238629"/>
    <lineage>
        <taxon>Bacteria</taxon>
        <taxon>Bacillati</taxon>
        <taxon>Actinomycetota</taxon>
        <taxon>Actinomycetes</taxon>
        <taxon>Kitasatosporales</taxon>
        <taxon>Streptomycetaceae</taxon>
        <taxon>Streptomyces</taxon>
    </lineage>
</organism>
<proteinExistence type="predicted"/>
<gene>
    <name evidence="1" type="ORF">AB5J51_26965</name>
</gene>
<protein>
    <submittedName>
        <fullName evidence="1">Uncharacterized protein</fullName>
    </submittedName>
</protein>
<dbReference type="RefSeq" id="WP_369778829.1">
    <property type="nucleotide sequence ID" value="NZ_CP165727.1"/>
</dbReference>
<accession>A0AB39Y880</accession>
<name>A0AB39Y880_9ACTN</name>
<dbReference type="AlphaFoldDB" id="A0AB39Y880"/>
<evidence type="ECO:0000313" key="1">
    <source>
        <dbReference type="EMBL" id="XDV66304.1"/>
    </source>
</evidence>
<reference evidence="1" key="1">
    <citation type="submission" date="2024-08" db="EMBL/GenBank/DDBJ databases">
        <authorList>
            <person name="Yu S.T."/>
        </authorList>
    </citation>
    <scope>NUCLEOTIDE SEQUENCE</scope>
    <source>
        <strain evidence="1">R33</strain>
    </source>
</reference>